<dbReference type="PIRSF" id="PIRSF002583">
    <property type="entry name" value="Hsp90"/>
    <property type="match status" value="1"/>
</dbReference>
<dbReference type="RefSeq" id="WP_270880166.1">
    <property type="nucleotide sequence ID" value="NZ_JAQFVF010000030.1"/>
</dbReference>
<sequence length="627" mass="72090">MTTKQQFKAESKRLLEMMINSIYTQREIFLRELISNASDAIDKIYYKALTDDTLVFNQADYYIKVTADQANRTLTISDTGIGMTEEELENHLGVIAKSGSLAFKSENEAKDGHNIIGQFGVGFYSAFMVADVVTVISKALGSDQAYKWESEGADGYTIVPCEKATVGTDIILKIKDNTEDDQYDEYLEEYRLKAIIKKYSDFIRYPIKMDVTGRRPKEGSDGEYEDYREEQTVNSMVPIWRKNKNELTTEDYNNFYFEKRYGFDQPLKHIHISADGAVVYNAILFIPENTPFDYYTKEYEKGLELYSNGVLIMNKCADLLPDYFSFVKGMVDSEDLSLNISREMLQHDRQLTLIAKNIKNKIKSQLQSLLKDEREKYEQFYKSFGRQLKFGVYSDYGANKDVLQDLLLFYSSKEKKLITLDEYVSRMPEDQKFIYYASGESIERIDKLPQTELVADKGYEILYFTDDIDEFAIKMLMNYKEKEFKSVSSGDLGIEPDTKDAPTEAEESDNKELFEAMKGILSDKVKQVKASKRLKSHPVCLSTEGEVTIEMEKILKAMPNNQDVKADKVLEINVNHDVFGALKNAHQHDKEKLSLYTNLLYNQALLIEGLTVQDPVEFTNSICKIMV</sequence>
<dbReference type="SUPFAM" id="SSF55874">
    <property type="entry name" value="ATPase domain of HSP90 chaperone/DNA topoisomerase II/histidine kinase"/>
    <property type="match status" value="1"/>
</dbReference>
<dbReference type="SUPFAM" id="SSF110942">
    <property type="entry name" value="HSP90 C-terminal domain"/>
    <property type="match status" value="1"/>
</dbReference>
<reference evidence="9" key="1">
    <citation type="journal article" date="2019" name="Int. J. Syst. Evol. Microbiol.">
        <title>The Global Catalogue of Microorganisms (GCM) 10K type strain sequencing project: providing services to taxonomists for standard genome sequencing and annotation.</title>
        <authorList>
            <consortium name="The Broad Institute Genomics Platform"/>
            <consortium name="The Broad Institute Genome Sequencing Center for Infectious Disease"/>
            <person name="Wu L."/>
            <person name="Ma J."/>
        </authorList>
    </citation>
    <scope>NUCLEOTIDE SEQUENCE [LARGE SCALE GENOMIC DNA]</scope>
    <source>
        <strain evidence="9">KACC 11904</strain>
    </source>
</reference>
<comment type="subunit">
    <text evidence="5">Homodimer.</text>
</comment>
<dbReference type="Pfam" id="PF13589">
    <property type="entry name" value="HATPase_c_3"/>
    <property type="match status" value="1"/>
</dbReference>
<dbReference type="NCBIfam" id="NF003555">
    <property type="entry name" value="PRK05218.1"/>
    <property type="match status" value="1"/>
</dbReference>
<keyword evidence="5" id="KW-0346">Stress response</keyword>
<feature type="compositionally biased region" description="Basic and acidic residues" evidence="6">
    <location>
        <begin position="496"/>
        <end position="509"/>
    </location>
</feature>
<name>A0ABW0KE98_9BACL</name>
<dbReference type="InterPro" id="IPR001404">
    <property type="entry name" value="Hsp90_fam"/>
</dbReference>
<organism evidence="8 9">
    <name type="scientific">Paenibacillus aestuarii</name>
    <dbReference type="NCBI Taxonomy" id="516965"/>
    <lineage>
        <taxon>Bacteria</taxon>
        <taxon>Bacillati</taxon>
        <taxon>Bacillota</taxon>
        <taxon>Bacilli</taxon>
        <taxon>Bacillales</taxon>
        <taxon>Paenibacillaceae</taxon>
        <taxon>Paenibacillus</taxon>
    </lineage>
</organism>
<dbReference type="CDD" id="cd16927">
    <property type="entry name" value="HATPase_Hsp90-like"/>
    <property type="match status" value="1"/>
</dbReference>
<dbReference type="Proteomes" id="UP001596044">
    <property type="component" value="Unassembled WGS sequence"/>
</dbReference>
<evidence type="ECO:0000256" key="1">
    <source>
        <dbReference type="ARBA" id="ARBA00008239"/>
    </source>
</evidence>
<keyword evidence="9" id="KW-1185">Reference proteome</keyword>
<comment type="caution">
    <text evidence="8">The sequence shown here is derived from an EMBL/GenBank/DDBJ whole genome shotgun (WGS) entry which is preliminary data.</text>
</comment>
<evidence type="ECO:0000313" key="8">
    <source>
        <dbReference type="EMBL" id="MFC5451392.1"/>
    </source>
</evidence>
<dbReference type="HAMAP" id="MF_00505">
    <property type="entry name" value="HSP90"/>
    <property type="match status" value="1"/>
</dbReference>
<dbReference type="PRINTS" id="PR00775">
    <property type="entry name" value="HEATSHOCK90"/>
</dbReference>
<feature type="region of interest" description="C" evidence="5">
    <location>
        <begin position="554"/>
        <end position="627"/>
    </location>
</feature>
<dbReference type="InterPro" id="IPR003594">
    <property type="entry name" value="HATPase_dom"/>
</dbReference>
<feature type="domain" description="Histidine kinase/HSP90-like ATPase" evidence="7">
    <location>
        <begin position="25"/>
        <end position="178"/>
    </location>
</feature>
<feature type="region of interest" description="Disordered" evidence="6">
    <location>
        <begin position="490"/>
        <end position="509"/>
    </location>
</feature>
<keyword evidence="4 5" id="KW-0143">Chaperone</keyword>
<dbReference type="Pfam" id="PF00183">
    <property type="entry name" value="HSP90"/>
    <property type="match status" value="1"/>
</dbReference>
<feature type="region of interest" description="A; substrate-binding" evidence="5">
    <location>
        <begin position="1"/>
        <end position="342"/>
    </location>
</feature>
<keyword evidence="2 5" id="KW-0547">Nucleotide-binding</keyword>
<dbReference type="InterPro" id="IPR020568">
    <property type="entry name" value="Ribosomal_Su5_D2-typ_SF"/>
</dbReference>
<dbReference type="Gene3D" id="3.30.565.10">
    <property type="entry name" value="Histidine kinase-like ATPase, C-terminal domain"/>
    <property type="match status" value="1"/>
</dbReference>
<dbReference type="InterPro" id="IPR020575">
    <property type="entry name" value="Hsp90_N"/>
</dbReference>
<comment type="similarity">
    <text evidence="1 5">Belongs to the heat shock protein 90 family.</text>
</comment>
<dbReference type="SUPFAM" id="SSF54211">
    <property type="entry name" value="Ribosomal protein S5 domain 2-like"/>
    <property type="match status" value="1"/>
</dbReference>
<accession>A0ABW0KE98</accession>
<dbReference type="Gene3D" id="3.30.230.80">
    <property type="match status" value="1"/>
</dbReference>
<dbReference type="Gene3D" id="1.20.120.790">
    <property type="entry name" value="Heat shock protein 90, C-terminal domain"/>
    <property type="match status" value="1"/>
</dbReference>
<comment type="caution">
    <text evidence="5">Lacks conserved residue(s) required for the propagation of feature annotation.</text>
</comment>
<dbReference type="InterPro" id="IPR019805">
    <property type="entry name" value="Heat_shock_protein_90_CS"/>
</dbReference>
<evidence type="ECO:0000256" key="6">
    <source>
        <dbReference type="SAM" id="MobiDB-lite"/>
    </source>
</evidence>
<comment type="subcellular location">
    <subcellularLocation>
        <location evidence="5">Cytoplasm</location>
    </subcellularLocation>
</comment>
<evidence type="ECO:0000259" key="7">
    <source>
        <dbReference type="SMART" id="SM00387"/>
    </source>
</evidence>
<dbReference type="Gene3D" id="3.40.50.11260">
    <property type="match status" value="1"/>
</dbReference>
<dbReference type="SMART" id="SM00387">
    <property type="entry name" value="HATPase_c"/>
    <property type="match status" value="1"/>
</dbReference>
<keyword evidence="3 5" id="KW-0067">ATP-binding</keyword>
<proteinExistence type="inferred from homology"/>
<comment type="function">
    <text evidence="5">Molecular chaperone. Has ATPase activity.</text>
</comment>
<keyword evidence="5" id="KW-0963">Cytoplasm</keyword>
<dbReference type="InterPro" id="IPR036890">
    <property type="entry name" value="HATPase_C_sf"/>
</dbReference>
<evidence type="ECO:0000256" key="2">
    <source>
        <dbReference type="ARBA" id="ARBA00022741"/>
    </source>
</evidence>
<evidence type="ECO:0000313" key="9">
    <source>
        <dbReference type="Proteomes" id="UP001596044"/>
    </source>
</evidence>
<evidence type="ECO:0000256" key="5">
    <source>
        <dbReference type="HAMAP-Rule" id="MF_00505"/>
    </source>
</evidence>
<evidence type="ECO:0000256" key="4">
    <source>
        <dbReference type="ARBA" id="ARBA00023186"/>
    </source>
</evidence>
<dbReference type="EMBL" id="JBHSMJ010000032">
    <property type="protein sequence ID" value="MFC5451392.1"/>
    <property type="molecule type" value="Genomic_DNA"/>
</dbReference>
<evidence type="ECO:0000256" key="3">
    <source>
        <dbReference type="ARBA" id="ARBA00022840"/>
    </source>
</evidence>
<dbReference type="PROSITE" id="PS00298">
    <property type="entry name" value="HSP90"/>
    <property type="match status" value="1"/>
</dbReference>
<protein>
    <recommendedName>
        <fullName evidence="5">Chaperone protein HtpG</fullName>
    </recommendedName>
    <alternativeName>
        <fullName evidence="5">Heat shock protein HtpG</fullName>
    </alternativeName>
    <alternativeName>
        <fullName evidence="5">High temperature protein G</fullName>
    </alternativeName>
</protein>
<dbReference type="PANTHER" id="PTHR11528">
    <property type="entry name" value="HEAT SHOCK PROTEIN 90 FAMILY MEMBER"/>
    <property type="match status" value="1"/>
</dbReference>
<dbReference type="InterPro" id="IPR037196">
    <property type="entry name" value="HSP90_C"/>
</dbReference>
<gene>
    <name evidence="5 8" type="primary">htpG</name>
    <name evidence="8" type="ORF">ACFPOG_24450</name>
</gene>